<evidence type="ECO:0000313" key="1">
    <source>
        <dbReference type="EMBL" id="MBO1883645.1"/>
    </source>
</evidence>
<organism evidence="1 2">
    <name type="scientific">Capnocytophaga bilenii</name>
    <dbReference type="NCBI Taxonomy" id="2819369"/>
    <lineage>
        <taxon>Bacteria</taxon>
        <taxon>Pseudomonadati</taxon>
        <taxon>Bacteroidota</taxon>
        <taxon>Flavobacteriia</taxon>
        <taxon>Flavobacteriales</taxon>
        <taxon>Flavobacteriaceae</taxon>
        <taxon>Capnocytophaga</taxon>
    </lineage>
</organism>
<protein>
    <submittedName>
        <fullName evidence="1">Uncharacterized protein</fullName>
    </submittedName>
</protein>
<proteinExistence type="predicted"/>
<name>A0ABS3PWJ5_9FLAO</name>
<comment type="caution">
    <text evidence="1">The sequence shown here is derived from an EMBL/GenBank/DDBJ whole genome shotgun (WGS) entry which is preliminary data.</text>
</comment>
<accession>A0ABS3PWJ5</accession>
<sequence>MSTIILEKVEIKEADFHLFEELFKKFKVKYQDIAAKKNNTRISKETFFARIDKARSQEGKIISDEEMDKMLLG</sequence>
<reference evidence="1 2" key="1">
    <citation type="submission" date="2021-03" db="EMBL/GenBank/DDBJ databases">
        <title>Isolation and description of Capnocytophaga bilenii sp. nov., a novel Capnocytophaga species, isolated from a gingivitis subject.</title>
        <authorList>
            <person name="Antezack A."/>
            <person name="Monnet-Corti V."/>
            <person name="La Scola B."/>
        </authorList>
    </citation>
    <scope>NUCLEOTIDE SEQUENCE [LARGE SCALE GENOMIC DNA]</scope>
    <source>
        <strain evidence="1 2">Marseille-Q4570</strain>
    </source>
</reference>
<dbReference type="Proteomes" id="UP000681610">
    <property type="component" value="Unassembled WGS sequence"/>
</dbReference>
<dbReference type="EMBL" id="JAGDYP010000002">
    <property type="protein sequence ID" value="MBO1883645.1"/>
    <property type="molecule type" value="Genomic_DNA"/>
</dbReference>
<keyword evidence="2" id="KW-1185">Reference proteome</keyword>
<gene>
    <name evidence="1" type="ORF">J4N46_04220</name>
</gene>
<dbReference type="RefSeq" id="WP_009415038.1">
    <property type="nucleotide sequence ID" value="NZ_JAGDYP010000002.1"/>
</dbReference>
<evidence type="ECO:0000313" key="2">
    <source>
        <dbReference type="Proteomes" id="UP000681610"/>
    </source>
</evidence>